<evidence type="ECO:0000313" key="3">
    <source>
        <dbReference type="Proteomes" id="UP000290013"/>
    </source>
</evidence>
<keyword evidence="1" id="KW-0812">Transmembrane</keyword>
<keyword evidence="1" id="KW-1133">Transmembrane helix</keyword>
<feature type="transmembrane region" description="Helical" evidence="1">
    <location>
        <begin position="75"/>
        <end position="99"/>
    </location>
</feature>
<protein>
    <submittedName>
        <fullName evidence="2">Uncharacterized protein</fullName>
    </submittedName>
</protein>
<gene>
    <name evidence="2" type="ORF">NCTC12078_01655</name>
</gene>
<sequence length="102" mass="12167">MNDILKKVFEPKRNLVCFILFALSIIIMFTCLDYTYKKMKTIIILIYFFPGILFFAFGSIYNITRYKNAEIKIKLLVLFPLLIIILYIVYILLMLAYAITYR</sequence>
<keyword evidence="1" id="KW-0472">Membrane</keyword>
<feature type="transmembrane region" description="Helical" evidence="1">
    <location>
        <begin position="42"/>
        <end position="63"/>
    </location>
</feature>
<dbReference type="EMBL" id="LR215974">
    <property type="protein sequence ID" value="VFB03639.1"/>
    <property type="molecule type" value="Genomic_DNA"/>
</dbReference>
<dbReference type="Proteomes" id="UP000290013">
    <property type="component" value="Chromosome"/>
</dbReference>
<feature type="transmembrane region" description="Helical" evidence="1">
    <location>
        <begin position="15"/>
        <end position="36"/>
    </location>
</feature>
<dbReference type="RefSeq" id="WP_130914200.1">
    <property type="nucleotide sequence ID" value="NZ_LR215974.1"/>
</dbReference>
<dbReference type="AlphaFoldDB" id="A0A4U8WMS7"/>
<organism evidence="2 3">
    <name type="scientific">Chryseobacterium taihuense</name>
    <dbReference type="NCBI Taxonomy" id="1141221"/>
    <lineage>
        <taxon>Bacteria</taxon>
        <taxon>Pseudomonadati</taxon>
        <taxon>Bacteroidota</taxon>
        <taxon>Flavobacteriia</taxon>
        <taxon>Flavobacteriales</taxon>
        <taxon>Weeksellaceae</taxon>
        <taxon>Chryseobacterium group</taxon>
        <taxon>Chryseobacterium</taxon>
    </lineage>
</organism>
<dbReference type="KEGG" id="ctai:NCTC12078_01655"/>
<name>A0A4U8WMS7_9FLAO</name>
<accession>A0A4U8WMS7</accession>
<evidence type="ECO:0000256" key="1">
    <source>
        <dbReference type="SAM" id="Phobius"/>
    </source>
</evidence>
<evidence type="ECO:0000313" key="2">
    <source>
        <dbReference type="EMBL" id="VFB03639.1"/>
    </source>
</evidence>
<reference evidence="2 3" key="1">
    <citation type="submission" date="2019-02" db="EMBL/GenBank/DDBJ databases">
        <authorList>
            <consortium name="Pathogen Informatics"/>
        </authorList>
    </citation>
    <scope>NUCLEOTIDE SEQUENCE [LARGE SCALE GENOMIC DNA]</scope>
    <source>
        <strain evidence="2 3">3012STDY6944375</strain>
    </source>
</reference>
<proteinExistence type="predicted"/>